<sequence>MWIKKDNIVRLVMVKKLISLFVGFLFVFSSTQITFAQEGFDYNRAYSDYVYTLDLYRKSHSEYLLARSQYQQAKTLTAQTAARDATAKILEARDNAVATYLTAIRMRLGETGLLTRLDADVAWFNDHKSRIHSAGTLEDLTADSDEAKDHFELSKSLSYEALLVISQGKVLDLREQVEELFTKLKIKVAQLSSDDGFNSQVVDRWIIETEYKLTRSQEKYDDSMTHLAEIQNPKTKDTSEAYNSGLFRLQESVQYLDEANQYVREILRGIRTK</sequence>
<reference evidence="1 2" key="1">
    <citation type="journal article" date="2015" name="Nature">
        <title>rRNA introns, odd ribosomes, and small enigmatic genomes across a large radiation of phyla.</title>
        <authorList>
            <person name="Brown C.T."/>
            <person name="Hug L.A."/>
            <person name="Thomas B.C."/>
            <person name="Sharon I."/>
            <person name="Castelle C.J."/>
            <person name="Singh A."/>
            <person name="Wilkins M.J."/>
            <person name="Williams K.H."/>
            <person name="Banfield J.F."/>
        </authorList>
    </citation>
    <scope>NUCLEOTIDE SEQUENCE [LARGE SCALE GENOMIC DNA]</scope>
</reference>
<protein>
    <submittedName>
        <fullName evidence="1">Uncharacterized protein</fullName>
    </submittedName>
</protein>
<name>A0A0G1FPL1_9BACT</name>
<gene>
    <name evidence="1" type="ORF">UV74_C0013G0088</name>
</gene>
<dbReference type="AlphaFoldDB" id="A0A0G1FPL1"/>
<proteinExistence type="predicted"/>
<dbReference type="Proteomes" id="UP000034090">
    <property type="component" value="Unassembled WGS sequence"/>
</dbReference>
<dbReference type="EMBL" id="LCFQ01000013">
    <property type="protein sequence ID" value="KKS96966.1"/>
    <property type="molecule type" value="Genomic_DNA"/>
</dbReference>
<organism evidence="1 2">
    <name type="scientific">Candidatus Woesebacteria bacterium GW2011_GWB1_43_14</name>
    <dbReference type="NCBI Taxonomy" id="1618578"/>
    <lineage>
        <taxon>Bacteria</taxon>
        <taxon>Candidatus Woeseibacteriota</taxon>
    </lineage>
</organism>
<evidence type="ECO:0000313" key="2">
    <source>
        <dbReference type="Proteomes" id="UP000034090"/>
    </source>
</evidence>
<dbReference type="PATRIC" id="fig|1618578.3.peg.430"/>
<accession>A0A0G1FPL1</accession>
<comment type="caution">
    <text evidence="1">The sequence shown here is derived from an EMBL/GenBank/DDBJ whole genome shotgun (WGS) entry which is preliminary data.</text>
</comment>
<dbReference type="STRING" id="1618578.UV74_C0013G0088"/>
<evidence type="ECO:0000313" key="1">
    <source>
        <dbReference type="EMBL" id="KKS96966.1"/>
    </source>
</evidence>